<dbReference type="SUPFAM" id="SSF50985">
    <property type="entry name" value="RCC1/BLIP-II"/>
    <property type="match status" value="1"/>
</dbReference>
<dbReference type="InterPro" id="IPR028641">
    <property type="entry name" value="RCC2"/>
</dbReference>
<protein>
    <recommendedName>
        <fullName evidence="5">Regulator of chromosome condensation</fullName>
    </recommendedName>
</protein>
<proteinExistence type="predicted"/>
<dbReference type="Pfam" id="PF00415">
    <property type="entry name" value="RCC1"/>
    <property type="match status" value="3"/>
</dbReference>
<organism evidence="3 4">
    <name type="scientific">Phaeodactylum tricornutum (strain CCAP 1055/1)</name>
    <dbReference type="NCBI Taxonomy" id="556484"/>
    <lineage>
        <taxon>Eukaryota</taxon>
        <taxon>Sar</taxon>
        <taxon>Stramenopiles</taxon>
        <taxon>Ochrophyta</taxon>
        <taxon>Bacillariophyta</taxon>
        <taxon>Bacillariophyceae</taxon>
        <taxon>Bacillariophycidae</taxon>
        <taxon>Naviculales</taxon>
        <taxon>Phaeodactylaceae</taxon>
        <taxon>Phaeodactylum</taxon>
    </lineage>
</organism>
<dbReference type="eggNOG" id="KOG1427">
    <property type="taxonomic scope" value="Eukaryota"/>
</dbReference>
<dbReference type="GO" id="GO:0016020">
    <property type="term" value="C:membrane"/>
    <property type="evidence" value="ECO:0007669"/>
    <property type="project" value="TreeGrafter"/>
</dbReference>
<feature type="repeat" description="RCC1" evidence="1">
    <location>
        <begin position="575"/>
        <end position="626"/>
    </location>
</feature>
<dbReference type="PROSITE" id="PS50012">
    <property type="entry name" value="RCC1_3"/>
    <property type="match status" value="5"/>
</dbReference>
<feature type="compositionally biased region" description="Low complexity" evidence="2">
    <location>
        <begin position="1"/>
        <end position="23"/>
    </location>
</feature>
<evidence type="ECO:0000256" key="2">
    <source>
        <dbReference type="SAM" id="MobiDB-lite"/>
    </source>
</evidence>
<feature type="region of interest" description="Disordered" evidence="2">
    <location>
        <begin position="100"/>
        <end position="179"/>
    </location>
</feature>
<dbReference type="EMBL" id="CM000632">
    <property type="protein sequence ID" value="EEC43082.1"/>
    <property type="molecule type" value="Genomic_DNA"/>
</dbReference>
<dbReference type="InterPro" id="IPR000408">
    <property type="entry name" value="Reg_chr_condens"/>
</dbReference>
<dbReference type="InParanoid" id="B7GED0"/>
<feature type="repeat" description="RCC1" evidence="1">
    <location>
        <begin position="381"/>
        <end position="465"/>
    </location>
</feature>
<evidence type="ECO:0008006" key="5">
    <source>
        <dbReference type="Google" id="ProtNLM"/>
    </source>
</evidence>
<dbReference type="PANTHER" id="PTHR46207:SF1">
    <property type="entry name" value="PROTEIN RCC2"/>
    <property type="match status" value="1"/>
</dbReference>
<feature type="repeat" description="RCC1" evidence="1">
    <location>
        <begin position="328"/>
        <end position="380"/>
    </location>
</feature>
<dbReference type="InterPro" id="IPR009091">
    <property type="entry name" value="RCC1/BLIP-II"/>
</dbReference>
<accession>B7GED0</accession>
<evidence type="ECO:0000313" key="3">
    <source>
        <dbReference type="EMBL" id="EEC43082.1"/>
    </source>
</evidence>
<evidence type="ECO:0000256" key="1">
    <source>
        <dbReference type="PROSITE-ProRule" id="PRU00235"/>
    </source>
</evidence>
<dbReference type="RefSeq" id="XP_002185413.1">
    <property type="nucleotide sequence ID" value="XM_002185377.1"/>
</dbReference>
<feature type="region of interest" description="Disordered" evidence="2">
    <location>
        <begin position="194"/>
        <end position="219"/>
    </location>
</feature>
<dbReference type="KEGG" id="pti:PHATRDRAFT_50520"/>
<name>B7GED0_PHATC</name>
<reference evidence="4" key="2">
    <citation type="submission" date="2008-08" db="EMBL/GenBank/DDBJ databases">
        <authorList>
            <consortium name="Diatom Consortium"/>
            <person name="Grigoriev I."/>
            <person name="Grimwood J."/>
            <person name="Kuo A."/>
            <person name="Otillar R.P."/>
            <person name="Salamov A."/>
            <person name="Detter J.C."/>
            <person name="Lindquist E."/>
            <person name="Shapiro H."/>
            <person name="Lucas S."/>
            <person name="Glavina del Rio T."/>
            <person name="Pitluck S."/>
            <person name="Rokhsar D."/>
            <person name="Bowler C."/>
        </authorList>
    </citation>
    <scope>GENOME REANNOTATION</scope>
    <source>
        <strain evidence="4">CCAP 1055/1</strain>
    </source>
</reference>
<feature type="repeat" description="RCC1" evidence="1">
    <location>
        <begin position="470"/>
        <end position="526"/>
    </location>
</feature>
<evidence type="ECO:0000313" key="4">
    <source>
        <dbReference type="Proteomes" id="UP000000759"/>
    </source>
</evidence>
<dbReference type="Proteomes" id="UP000000759">
    <property type="component" value="Chromosome 30"/>
</dbReference>
<dbReference type="Pfam" id="PF13540">
    <property type="entry name" value="RCC1_2"/>
    <property type="match status" value="1"/>
</dbReference>
<dbReference type="GeneID" id="7199242"/>
<feature type="compositionally biased region" description="Low complexity" evidence="2">
    <location>
        <begin position="115"/>
        <end position="127"/>
    </location>
</feature>
<dbReference type="HOGENOM" id="CLU_413620_0_0_1"/>
<dbReference type="Gene3D" id="2.130.10.30">
    <property type="entry name" value="Regulator of chromosome condensation 1/beta-lactamase-inhibitor protein II"/>
    <property type="match status" value="1"/>
</dbReference>
<feature type="repeat" description="RCC1" evidence="1">
    <location>
        <begin position="278"/>
        <end position="327"/>
    </location>
</feature>
<feature type="compositionally biased region" description="Low complexity" evidence="2">
    <location>
        <begin position="136"/>
        <end position="147"/>
    </location>
</feature>
<feature type="compositionally biased region" description="Polar residues" evidence="2">
    <location>
        <begin position="24"/>
        <end position="34"/>
    </location>
</feature>
<dbReference type="PANTHER" id="PTHR46207">
    <property type="entry name" value="PROTEIN RCC2"/>
    <property type="match status" value="1"/>
</dbReference>
<feature type="region of interest" description="Disordered" evidence="2">
    <location>
        <begin position="1"/>
        <end position="54"/>
    </location>
</feature>
<dbReference type="PRINTS" id="PR00633">
    <property type="entry name" value="RCCNDNSATION"/>
</dbReference>
<sequence length="657" mass="69467">MPDYNNNNNNNNNNNSTISISNNESAAGSTNPVSTPRKAPPHTTTLSRGRRSARVVEHDPVVAPGYGTRKDLHRLAADLSSRAGVVTVAAVEAIMKARGRGLRGNSNTPHTDQDAPSNAPPASSAWADFMADEGVSSNNNNNTSNNGTGKGPRPQSSTRASGANANKTQNVTKSPGTQRDYELPILSAYTFHGTAGTHGNATEPAKKKAKTPKQNTQQPGYTLLQAGTLDSTIVGRVKIKTPEPYHLMVPTRIAMDRKFTKIFTSCNAVHSIAIDEAGVAYGWGRNESSQLGASLPNVVVLPTELELPDKVVGAALGKSHTILQLADQSLWAVGANKAGQCGVRVGTEVIPNFRKCVVPESVTIVQISCGEDFSVALDSEGYLYSTGSSEYGQLGNGETGEYFIAANKLGFANCNVFTKRSVFCHTPGENAHSSNAKDKVVPLAEDVRIQSIACGKHHVVAVEAPSDQKPRVFSWGSGDYGCLGHGVQADEYFPRMIGGFINTPLGNNKDVVVTAGAHCSLIRTSNGHVYYWGKHRPVGEAVMRPQLVDVLANNQHDVRHFAAGAQTVVCSTSLGQTVAWGQGPHGELGLGTPKSSAKPSFVSALDGAQVMDVVCGYGHTLYLVRGETPEDTKIIAGLAELDLDSVQDLIAGAVGVK</sequence>
<dbReference type="PaxDb" id="2850-Phatr50520"/>
<dbReference type="GO" id="GO:0031267">
    <property type="term" value="F:small GTPase binding"/>
    <property type="evidence" value="ECO:0007669"/>
    <property type="project" value="TreeGrafter"/>
</dbReference>
<dbReference type="AlphaFoldDB" id="B7GED0"/>
<gene>
    <name evidence="3" type="ORF">PHATRDRAFT_50520</name>
</gene>
<reference evidence="3 4" key="1">
    <citation type="journal article" date="2008" name="Nature">
        <title>The Phaeodactylum genome reveals the evolutionary history of diatom genomes.</title>
        <authorList>
            <person name="Bowler C."/>
            <person name="Allen A.E."/>
            <person name="Badger J.H."/>
            <person name="Grimwood J."/>
            <person name="Jabbari K."/>
            <person name="Kuo A."/>
            <person name="Maheswari U."/>
            <person name="Martens C."/>
            <person name="Maumus F."/>
            <person name="Otillar R.P."/>
            <person name="Rayko E."/>
            <person name="Salamov A."/>
            <person name="Vandepoele K."/>
            <person name="Beszteri B."/>
            <person name="Gruber A."/>
            <person name="Heijde M."/>
            <person name="Katinka M."/>
            <person name="Mock T."/>
            <person name="Valentin K."/>
            <person name="Verret F."/>
            <person name="Berges J.A."/>
            <person name="Brownlee C."/>
            <person name="Cadoret J.P."/>
            <person name="Chiovitti A."/>
            <person name="Choi C.J."/>
            <person name="Coesel S."/>
            <person name="De Martino A."/>
            <person name="Detter J.C."/>
            <person name="Durkin C."/>
            <person name="Falciatore A."/>
            <person name="Fournet J."/>
            <person name="Haruta M."/>
            <person name="Huysman M.J."/>
            <person name="Jenkins B.D."/>
            <person name="Jiroutova K."/>
            <person name="Jorgensen R.E."/>
            <person name="Joubert Y."/>
            <person name="Kaplan A."/>
            <person name="Kroger N."/>
            <person name="Kroth P.G."/>
            <person name="La Roche J."/>
            <person name="Lindquist E."/>
            <person name="Lommer M."/>
            <person name="Martin-Jezequel V."/>
            <person name="Lopez P.J."/>
            <person name="Lucas S."/>
            <person name="Mangogna M."/>
            <person name="McGinnis K."/>
            <person name="Medlin L.K."/>
            <person name="Montsant A."/>
            <person name="Oudot-Le Secq M.P."/>
            <person name="Napoli C."/>
            <person name="Obornik M."/>
            <person name="Parker M.S."/>
            <person name="Petit J.L."/>
            <person name="Porcel B.M."/>
            <person name="Poulsen N."/>
            <person name="Robison M."/>
            <person name="Rychlewski L."/>
            <person name="Rynearson T.A."/>
            <person name="Schmutz J."/>
            <person name="Shapiro H."/>
            <person name="Siaut M."/>
            <person name="Stanley M."/>
            <person name="Sussman M.R."/>
            <person name="Taylor A.R."/>
            <person name="Vardi A."/>
            <person name="von Dassow P."/>
            <person name="Vyverman W."/>
            <person name="Willis A."/>
            <person name="Wyrwicz L.S."/>
            <person name="Rokhsar D.S."/>
            <person name="Weissenbach J."/>
            <person name="Armbrust E.V."/>
            <person name="Green B.R."/>
            <person name="Van de Peer Y."/>
            <person name="Grigoriev I.V."/>
        </authorList>
    </citation>
    <scope>NUCLEOTIDE SEQUENCE [LARGE SCALE GENOMIC DNA]</scope>
    <source>
        <strain evidence="3 4">CCAP 1055/1</strain>
    </source>
</reference>
<keyword evidence="4" id="KW-1185">Reference proteome</keyword>
<dbReference type="OrthoDB" id="297375at2759"/>
<feature type="compositionally biased region" description="Polar residues" evidence="2">
    <location>
        <begin position="154"/>
        <end position="177"/>
    </location>
</feature>